<accession>A0AAD5WME0</accession>
<dbReference type="Proteomes" id="UP001196413">
    <property type="component" value="Unassembled WGS sequence"/>
</dbReference>
<protein>
    <submittedName>
        <fullName evidence="1">Uncharacterized protein</fullName>
    </submittedName>
</protein>
<proteinExistence type="predicted"/>
<evidence type="ECO:0000313" key="1">
    <source>
        <dbReference type="EMBL" id="KAJ1375006.1"/>
    </source>
</evidence>
<sequence length="91" mass="10624">MGHAMRTFVRDYFEPNSITGNGNNMQNPKASLKYFIKKFRASISIISSFFGYQMKTMEKIEHRILICYCQKRQLSTRDAAKEPVEPKVKDL</sequence>
<reference evidence="1" key="1">
    <citation type="submission" date="2021-06" db="EMBL/GenBank/DDBJ databases">
        <title>Parelaphostrongylus tenuis whole genome reference sequence.</title>
        <authorList>
            <person name="Garwood T.J."/>
            <person name="Larsen P.A."/>
            <person name="Fountain-Jones N.M."/>
            <person name="Garbe J.R."/>
            <person name="Macchietto M.G."/>
            <person name="Kania S.A."/>
            <person name="Gerhold R.W."/>
            <person name="Richards J.E."/>
            <person name="Wolf T.M."/>
        </authorList>
    </citation>
    <scope>NUCLEOTIDE SEQUENCE</scope>
    <source>
        <strain evidence="1">MNPRO001-30</strain>
        <tissue evidence="1">Meninges</tissue>
    </source>
</reference>
<gene>
    <name evidence="1" type="ORF">KIN20_038228</name>
</gene>
<evidence type="ECO:0000313" key="2">
    <source>
        <dbReference type="Proteomes" id="UP001196413"/>
    </source>
</evidence>
<dbReference type="EMBL" id="JAHQIW010007501">
    <property type="protein sequence ID" value="KAJ1375006.1"/>
    <property type="molecule type" value="Genomic_DNA"/>
</dbReference>
<organism evidence="1 2">
    <name type="scientific">Parelaphostrongylus tenuis</name>
    <name type="common">Meningeal worm</name>
    <dbReference type="NCBI Taxonomy" id="148309"/>
    <lineage>
        <taxon>Eukaryota</taxon>
        <taxon>Metazoa</taxon>
        <taxon>Ecdysozoa</taxon>
        <taxon>Nematoda</taxon>
        <taxon>Chromadorea</taxon>
        <taxon>Rhabditida</taxon>
        <taxon>Rhabditina</taxon>
        <taxon>Rhabditomorpha</taxon>
        <taxon>Strongyloidea</taxon>
        <taxon>Metastrongylidae</taxon>
        <taxon>Parelaphostrongylus</taxon>
    </lineage>
</organism>
<name>A0AAD5WME0_PARTN</name>
<keyword evidence="2" id="KW-1185">Reference proteome</keyword>
<comment type="caution">
    <text evidence="1">The sequence shown here is derived from an EMBL/GenBank/DDBJ whole genome shotgun (WGS) entry which is preliminary data.</text>
</comment>
<dbReference type="AlphaFoldDB" id="A0AAD5WME0"/>